<feature type="domain" description="ATP adenylyltransferase C-terminal" evidence="2">
    <location>
        <begin position="215"/>
        <end position="325"/>
    </location>
</feature>
<dbReference type="Pfam" id="PF19327">
    <property type="entry name" value="Ap4A_phos_N"/>
    <property type="match status" value="1"/>
</dbReference>
<reference evidence="4" key="2">
    <citation type="submission" date="2021-01" db="EMBL/GenBank/DDBJ databases">
        <authorList>
            <person name="Schikora-Tamarit M.A."/>
        </authorList>
    </citation>
    <scope>NUCLEOTIDE SEQUENCE</scope>
    <source>
        <strain evidence="4">CBS6075</strain>
    </source>
</reference>
<evidence type="ECO:0000313" key="5">
    <source>
        <dbReference type="Proteomes" id="UP000769157"/>
    </source>
</evidence>
<dbReference type="InterPro" id="IPR019200">
    <property type="entry name" value="ATP_adenylylTrfase_C"/>
</dbReference>
<dbReference type="EMBL" id="JAEUBE010000378">
    <property type="protein sequence ID" value="KAH3662318.1"/>
    <property type="molecule type" value="Genomic_DNA"/>
</dbReference>
<dbReference type="RefSeq" id="XP_046059407.1">
    <property type="nucleotide sequence ID" value="XM_046206765.1"/>
</dbReference>
<dbReference type="InterPro" id="IPR043171">
    <property type="entry name" value="Ap4A_phos1/2-like"/>
</dbReference>
<name>A0A9P8NY02_9ASCO</name>
<gene>
    <name evidence="4" type="ORF">OGAPHI_005569</name>
</gene>
<dbReference type="InterPro" id="IPR009163">
    <property type="entry name" value="Ap4A_phos1/2"/>
</dbReference>
<proteinExistence type="predicted"/>
<evidence type="ECO:0000256" key="1">
    <source>
        <dbReference type="PIRSR" id="PIRSR000846-1"/>
    </source>
</evidence>
<dbReference type="Proteomes" id="UP000769157">
    <property type="component" value="Unassembled WGS sequence"/>
</dbReference>
<evidence type="ECO:0000259" key="3">
    <source>
        <dbReference type="Pfam" id="PF19327"/>
    </source>
</evidence>
<dbReference type="Pfam" id="PF09830">
    <property type="entry name" value="ATP_transf"/>
    <property type="match status" value="1"/>
</dbReference>
<sequence length="340" mass="39297">MATIKTLEELETFGLAEAVREKFSAALKNGQLVFAPSKHEQYTDEATGMRCELMIVEGLSKRPINRPTQPGSDEKISSDKLEQVKKKNPFMKPEPELTVIQDLVGEYRLILNKFPNIEEHFLMVTKEFVQQDTLLKPVELQLMHTILGQLNTSQSRFFAFFNSGPESGYSQFHKHIQFMKLPPNFEVYQDALVAGSEFFIPRELDGSEQPLMNKQLTFKHFVLKLPRKFASEEEQSTSLAMMYMYLFKRVLNVFKEQGLDSTKISYNFLMMEDWMMIIPRSHAFFDGVWQNSLGFMGLFTMKDLEVKNKVMHHGIGTILQECGFPLGSDDDRAKYDEFGY</sequence>
<dbReference type="InterPro" id="IPR045759">
    <property type="entry name" value="Ap4A_phos1/2_N"/>
</dbReference>
<dbReference type="AlphaFoldDB" id="A0A9P8NY02"/>
<comment type="caution">
    <text evidence="4">The sequence shown here is derived from an EMBL/GenBank/DDBJ whole genome shotgun (WGS) entry which is preliminary data.</text>
</comment>
<feature type="domain" description="Ap4A phosphorylase 1/2 N-terminal" evidence="3">
    <location>
        <begin position="12"/>
        <end position="182"/>
    </location>
</feature>
<keyword evidence="5" id="KW-1185">Reference proteome</keyword>
<dbReference type="Gene3D" id="3.30.428.70">
    <property type="match status" value="1"/>
</dbReference>
<dbReference type="PANTHER" id="PTHR38420:SF1">
    <property type="entry name" value="PUTATIVE (AFU_ORTHOLOGUE AFUA_5G14690)-RELATED"/>
    <property type="match status" value="1"/>
</dbReference>
<dbReference type="OrthoDB" id="10267950at2759"/>
<organism evidence="4 5">
    <name type="scientific">Ogataea philodendri</name>
    <dbReference type="NCBI Taxonomy" id="1378263"/>
    <lineage>
        <taxon>Eukaryota</taxon>
        <taxon>Fungi</taxon>
        <taxon>Dikarya</taxon>
        <taxon>Ascomycota</taxon>
        <taxon>Saccharomycotina</taxon>
        <taxon>Pichiomycetes</taxon>
        <taxon>Pichiales</taxon>
        <taxon>Pichiaceae</taxon>
        <taxon>Ogataea</taxon>
    </lineage>
</organism>
<dbReference type="GO" id="GO:0005524">
    <property type="term" value="F:ATP binding"/>
    <property type="evidence" value="ECO:0007669"/>
    <property type="project" value="InterPro"/>
</dbReference>
<dbReference type="GO" id="GO:0003877">
    <property type="term" value="F:ATP:ADP adenylyltransferase activity"/>
    <property type="evidence" value="ECO:0007669"/>
    <property type="project" value="InterPro"/>
</dbReference>
<evidence type="ECO:0000259" key="2">
    <source>
        <dbReference type="Pfam" id="PF09830"/>
    </source>
</evidence>
<feature type="active site" description="Nucleophile" evidence="1">
    <location>
        <position position="175"/>
    </location>
</feature>
<dbReference type="SUPFAM" id="SSF54197">
    <property type="entry name" value="HIT-like"/>
    <property type="match status" value="1"/>
</dbReference>
<protein>
    <submittedName>
        <fullName evidence="4">Uncharacterized protein</fullName>
    </submittedName>
</protein>
<dbReference type="PANTHER" id="PTHR38420">
    <property type="entry name" value="AP-4-A PHOSPHORYLASE II"/>
    <property type="match status" value="1"/>
</dbReference>
<dbReference type="PIRSF" id="PIRSF000846">
    <property type="entry name" value="ATP_adenylyltr"/>
    <property type="match status" value="1"/>
</dbReference>
<dbReference type="GO" id="GO:0009117">
    <property type="term" value="P:nucleotide metabolic process"/>
    <property type="evidence" value="ECO:0007669"/>
    <property type="project" value="InterPro"/>
</dbReference>
<reference evidence="4" key="1">
    <citation type="journal article" date="2021" name="Open Biol.">
        <title>Shared evolutionary footprints suggest mitochondrial oxidative damage underlies multiple complex I losses in fungi.</title>
        <authorList>
            <person name="Schikora-Tamarit M.A."/>
            <person name="Marcet-Houben M."/>
            <person name="Nosek J."/>
            <person name="Gabaldon T."/>
        </authorList>
    </citation>
    <scope>NUCLEOTIDE SEQUENCE</scope>
    <source>
        <strain evidence="4">CBS6075</strain>
    </source>
</reference>
<accession>A0A9P8NY02</accession>
<dbReference type="InterPro" id="IPR036265">
    <property type="entry name" value="HIT-like_sf"/>
</dbReference>
<evidence type="ECO:0000313" key="4">
    <source>
        <dbReference type="EMBL" id="KAH3662318.1"/>
    </source>
</evidence>
<dbReference type="GeneID" id="70237533"/>